<dbReference type="EMBL" id="ACFY01000104">
    <property type="protein sequence ID" value="EEG93405.1"/>
    <property type="molecule type" value="Genomic_DNA"/>
</dbReference>
<dbReference type="AlphaFoldDB" id="C0FVL7"/>
<protein>
    <submittedName>
        <fullName evidence="1">Uncharacterized protein</fullName>
    </submittedName>
</protein>
<proteinExistence type="predicted"/>
<gene>
    <name evidence="1" type="ORF">ROSEINA2194_02792</name>
</gene>
<reference evidence="1 2" key="1">
    <citation type="submission" date="2009-02" db="EMBL/GenBank/DDBJ databases">
        <authorList>
            <person name="Fulton L."/>
            <person name="Clifton S."/>
            <person name="Fulton B."/>
            <person name="Xu J."/>
            <person name="Minx P."/>
            <person name="Pepin K.H."/>
            <person name="Johnson M."/>
            <person name="Bhonagiri V."/>
            <person name="Nash W.E."/>
            <person name="Mardis E.R."/>
            <person name="Wilson R.K."/>
        </authorList>
    </citation>
    <scope>NUCLEOTIDE SEQUENCE [LARGE SCALE GENOMIC DNA]</scope>
    <source>
        <strain evidence="1 2">DSM 16841</strain>
    </source>
</reference>
<organism evidence="1 2">
    <name type="scientific">Roseburia inulinivorans DSM 16841</name>
    <dbReference type="NCBI Taxonomy" id="622312"/>
    <lineage>
        <taxon>Bacteria</taxon>
        <taxon>Bacillati</taxon>
        <taxon>Bacillota</taxon>
        <taxon>Clostridia</taxon>
        <taxon>Lachnospirales</taxon>
        <taxon>Lachnospiraceae</taxon>
        <taxon>Roseburia</taxon>
    </lineage>
</organism>
<sequence length="46" mass="5231">MVTRIFYAADRTKNALCFFNYAKIPPGRFGVVTRICSGGILSFHKY</sequence>
<reference evidence="1 2" key="2">
    <citation type="submission" date="2009-03" db="EMBL/GenBank/DDBJ databases">
        <title>Draft genome sequence of Roseburia inulinivorans (DSM 16841).</title>
        <authorList>
            <person name="Sudarsanam P."/>
            <person name="Ley R."/>
            <person name="Guruge J."/>
            <person name="Turnbaugh P.J."/>
            <person name="Mahowald M."/>
            <person name="Liep D."/>
            <person name="Gordon J."/>
        </authorList>
    </citation>
    <scope>NUCLEOTIDE SEQUENCE [LARGE SCALE GENOMIC DNA]</scope>
    <source>
        <strain evidence="1 2">DSM 16841</strain>
    </source>
</reference>
<evidence type="ECO:0000313" key="1">
    <source>
        <dbReference type="EMBL" id="EEG93405.1"/>
    </source>
</evidence>
<dbReference type="Proteomes" id="UP000003561">
    <property type="component" value="Unassembled WGS sequence"/>
</dbReference>
<name>C0FVL7_9FIRM</name>
<comment type="caution">
    <text evidence="1">The sequence shown here is derived from an EMBL/GenBank/DDBJ whole genome shotgun (WGS) entry which is preliminary data.</text>
</comment>
<evidence type="ECO:0000313" key="2">
    <source>
        <dbReference type="Proteomes" id="UP000003561"/>
    </source>
</evidence>
<accession>C0FVL7</accession>